<keyword evidence="3 5" id="KW-0347">Helicase</keyword>
<protein>
    <recommendedName>
        <fullName evidence="3">ATP-dependent RecD2 DNA helicase</fullName>
        <ecNumber evidence="3">5.6.2.3</ecNumber>
    </recommendedName>
    <alternativeName>
        <fullName evidence="3">DNA 5'-3' helicase subunit RecD2</fullName>
    </alternativeName>
</protein>
<dbReference type="InterPro" id="IPR010994">
    <property type="entry name" value="RuvA_2-like"/>
</dbReference>
<sequence>MNQMVRPGQVENTGRLVEALAGTVERVTFHNAESGFCVIRVQVRGKRDLTTVIGHAPAIGAGEWITATGAWVTDRVHGLQFRADTLRATPPTGAEGIEKYLASGQMRGIGPAMAKRIVALFGENTFEIIEAEPERLKEVPGIGPMRASRIVAGWAEQKAVREIMIFLHAHGVGTARAVRIFKTYGHEAIQVMTEDPYRLARDVRGIGFRTADAIAAKLGMEKTAPQRLRAGVSFALQTGTDEGHCGLPVSMLISLAERLLEVDAALIETAIREELARGEEVVTDRVGEETCIFLKGLHGAERVIAERLISRASGRPPWPAIDLDKARPWVESKTGKALSPSQAEAVRLVLSSKVAVVTGGPGVGKTSTLDTILRILVAKGVRVLLAAPTGRAAKRMTEQTGLEAKTIHRLLEIDPKHGGFSRNEENPLDCDLLVVDETSMVDVPLMNALTRAIPAHAGLLLVGDVDQLPSVGPGQVLADVIASGRIPVARLTEVFRQAAESRIVVNAHRINHGQMPEPPRAGEESDFYVVEIAEPEEGVAKLIEVVTNRIPRRFGLDPIKDVQVLCPMNRGVLGARNLNQELQRVLNPNPPATVERFGWRFSPGDRVMETQNDYDREVFNGDLGMIDRIDDEEQAVVVDFEGREVIYPFGELDTLVPAFATTIHKSQGSEYPAVVIPVVTQHYQMLARNLLYTGVTRGKRLVVLVGQRKAIGIAVRGGTMKRRWTKLREWLTLGG</sequence>
<keyword evidence="6" id="KW-1185">Reference proteome</keyword>
<dbReference type="InterPro" id="IPR055446">
    <property type="entry name" value="RecD2_N_OB"/>
</dbReference>
<dbReference type="InterPro" id="IPR029493">
    <property type="entry name" value="RecD2-like_HHH"/>
</dbReference>
<dbReference type="EMBL" id="VUOA01000027">
    <property type="protein sequence ID" value="KAA2236417.1"/>
    <property type="molecule type" value="Genomic_DNA"/>
</dbReference>
<name>A0A5B2VE41_9HYPH</name>
<dbReference type="GO" id="GO:0016887">
    <property type="term" value="F:ATP hydrolysis activity"/>
    <property type="evidence" value="ECO:0007669"/>
    <property type="project" value="RHEA"/>
</dbReference>
<dbReference type="GO" id="GO:0005524">
    <property type="term" value="F:ATP binding"/>
    <property type="evidence" value="ECO:0007669"/>
    <property type="project" value="UniProtKB-UniRule"/>
</dbReference>
<feature type="domain" description="Helix-hairpin-helix DNA-binding motif class 1" evidence="4">
    <location>
        <begin position="198"/>
        <end position="217"/>
    </location>
</feature>
<feature type="binding site" evidence="3">
    <location>
        <begin position="362"/>
        <end position="366"/>
    </location>
    <ligand>
        <name>ATP</name>
        <dbReference type="ChEBI" id="CHEBI:30616"/>
    </ligand>
</feature>
<dbReference type="Gene3D" id="1.10.150.20">
    <property type="entry name" value="5' to 3' exonuclease, C-terminal subdomain"/>
    <property type="match status" value="1"/>
</dbReference>
<evidence type="ECO:0000256" key="1">
    <source>
        <dbReference type="ARBA" id="ARBA00022741"/>
    </source>
</evidence>
<dbReference type="GO" id="GO:0006310">
    <property type="term" value="P:DNA recombination"/>
    <property type="evidence" value="ECO:0007669"/>
    <property type="project" value="InterPro"/>
</dbReference>
<dbReference type="Pfam" id="PF13538">
    <property type="entry name" value="UvrD_C_2"/>
    <property type="match status" value="1"/>
</dbReference>
<dbReference type="AlphaFoldDB" id="A0A5B2VE41"/>
<evidence type="ECO:0000259" key="4">
    <source>
        <dbReference type="SMART" id="SM00278"/>
    </source>
</evidence>
<evidence type="ECO:0000313" key="6">
    <source>
        <dbReference type="Proteomes" id="UP000323142"/>
    </source>
</evidence>
<keyword evidence="1 3" id="KW-0547">Nucleotide-binding</keyword>
<keyword evidence="2 3" id="KW-0067">ATP-binding</keyword>
<evidence type="ECO:0000256" key="2">
    <source>
        <dbReference type="ARBA" id="ARBA00022840"/>
    </source>
</evidence>
<dbReference type="PANTHER" id="PTHR43788">
    <property type="entry name" value="DNA2/NAM7 HELICASE FAMILY MEMBER"/>
    <property type="match status" value="1"/>
</dbReference>
<dbReference type="GO" id="GO:0043139">
    <property type="term" value="F:5'-3' DNA helicase activity"/>
    <property type="evidence" value="ECO:0007669"/>
    <property type="project" value="UniProtKB-UniRule"/>
</dbReference>
<comment type="catalytic activity">
    <reaction evidence="3">
        <text>ATP + H2O = ADP + phosphate + H(+)</text>
        <dbReference type="Rhea" id="RHEA:13065"/>
        <dbReference type="ChEBI" id="CHEBI:15377"/>
        <dbReference type="ChEBI" id="CHEBI:15378"/>
        <dbReference type="ChEBI" id="CHEBI:30616"/>
        <dbReference type="ChEBI" id="CHEBI:43474"/>
        <dbReference type="ChEBI" id="CHEBI:456216"/>
        <dbReference type="EC" id="5.6.2.3"/>
    </reaction>
</comment>
<dbReference type="InterPro" id="IPR027417">
    <property type="entry name" value="P-loop_NTPase"/>
</dbReference>
<dbReference type="CDD" id="cd17933">
    <property type="entry name" value="DEXSc_RecD-like"/>
    <property type="match status" value="1"/>
</dbReference>
<dbReference type="Gene3D" id="1.10.10.2220">
    <property type="match status" value="1"/>
</dbReference>
<accession>A0A5B2VE41</accession>
<keyword evidence="3" id="KW-0238">DNA-binding</keyword>
<dbReference type="HAMAP" id="MF_01488">
    <property type="entry name" value="RecD2"/>
    <property type="match status" value="1"/>
</dbReference>
<dbReference type="Gene3D" id="2.30.30.940">
    <property type="match status" value="1"/>
</dbReference>
<dbReference type="InterPro" id="IPR041451">
    <property type="entry name" value="RecD2_SH13"/>
</dbReference>
<reference evidence="5 6" key="2">
    <citation type="submission" date="2019-09" db="EMBL/GenBank/DDBJ databases">
        <authorList>
            <person name="Jin C."/>
        </authorList>
    </citation>
    <scope>NUCLEOTIDE SEQUENCE [LARGE SCALE GENOMIC DNA]</scope>
    <source>
        <strain evidence="5 6">BN140002</strain>
    </source>
</reference>
<keyword evidence="3" id="KW-0413">Isomerase</keyword>
<dbReference type="Pfam" id="PF14490">
    <property type="entry name" value="HHH_RecD2"/>
    <property type="match status" value="1"/>
</dbReference>
<keyword evidence="3" id="KW-0378">Hydrolase</keyword>
<dbReference type="SUPFAM" id="SSF52540">
    <property type="entry name" value="P-loop containing nucleoside triphosphate hydrolases"/>
    <property type="match status" value="2"/>
</dbReference>
<dbReference type="GO" id="GO:0009338">
    <property type="term" value="C:exodeoxyribonuclease V complex"/>
    <property type="evidence" value="ECO:0007669"/>
    <property type="project" value="TreeGrafter"/>
</dbReference>
<evidence type="ECO:0000313" key="5">
    <source>
        <dbReference type="EMBL" id="KAA2236417.1"/>
    </source>
</evidence>
<dbReference type="RefSeq" id="WP_149818879.1">
    <property type="nucleotide sequence ID" value="NZ_VUOA01000027.1"/>
</dbReference>
<organism evidence="5 6">
    <name type="scientific">Salinarimonas soli</name>
    <dbReference type="NCBI Taxonomy" id="1638099"/>
    <lineage>
        <taxon>Bacteria</taxon>
        <taxon>Pseudomonadati</taxon>
        <taxon>Pseudomonadota</taxon>
        <taxon>Alphaproteobacteria</taxon>
        <taxon>Hyphomicrobiales</taxon>
        <taxon>Salinarimonadaceae</taxon>
        <taxon>Salinarimonas</taxon>
    </lineage>
</organism>
<dbReference type="InterPro" id="IPR006345">
    <property type="entry name" value="RecD2"/>
</dbReference>
<dbReference type="InterPro" id="IPR050534">
    <property type="entry name" value="Coronavir_polyprotein_1ab"/>
</dbReference>
<dbReference type="Gene3D" id="3.40.50.300">
    <property type="entry name" value="P-loop containing nucleotide triphosphate hydrolases"/>
    <property type="match status" value="2"/>
</dbReference>
<dbReference type="SUPFAM" id="SSF47781">
    <property type="entry name" value="RuvA domain 2-like"/>
    <property type="match status" value="1"/>
</dbReference>
<dbReference type="Pfam" id="PF13245">
    <property type="entry name" value="AAA_19"/>
    <property type="match status" value="1"/>
</dbReference>
<dbReference type="GO" id="GO:0017116">
    <property type="term" value="F:single-stranded DNA helicase activity"/>
    <property type="evidence" value="ECO:0007669"/>
    <property type="project" value="TreeGrafter"/>
</dbReference>
<reference evidence="5 6" key="1">
    <citation type="submission" date="2019-09" db="EMBL/GenBank/DDBJ databases">
        <title>Salinarimonas rosea gen. nov., sp. nov., a new member of the a-2 subgroup of the Proteobacteria.</title>
        <authorList>
            <person name="Liu J."/>
        </authorList>
    </citation>
    <scope>NUCLEOTIDE SEQUENCE [LARGE SCALE GENOMIC DNA]</scope>
    <source>
        <strain evidence="5 6">BN140002</strain>
    </source>
</reference>
<dbReference type="NCBIfam" id="TIGR01448">
    <property type="entry name" value="recD_rel"/>
    <property type="match status" value="1"/>
</dbReference>
<dbReference type="InterPro" id="IPR003583">
    <property type="entry name" value="Hlx-hairpin-Hlx_DNA-bd_motif"/>
</dbReference>
<dbReference type="Pfam" id="PF23139">
    <property type="entry name" value="OB_YrrC"/>
    <property type="match status" value="1"/>
</dbReference>
<dbReference type="Pfam" id="PF14520">
    <property type="entry name" value="HHH_5"/>
    <property type="match status" value="1"/>
</dbReference>
<comment type="similarity">
    <text evidence="3">Belongs to the RecD family. RecD2 subfamily.</text>
</comment>
<dbReference type="Pfam" id="PF18335">
    <property type="entry name" value="SH3_13"/>
    <property type="match status" value="1"/>
</dbReference>
<feature type="domain" description="Helix-hairpin-helix DNA-binding motif class 1" evidence="4">
    <location>
        <begin position="134"/>
        <end position="153"/>
    </location>
</feature>
<dbReference type="EC" id="5.6.2.3" evidence="3"/>
<comment type="caution">
    <text evidence="5">The sequence shown here is derived from an EMBL/GenBank/DDBJ whole genome shotgun (WGS) entry which is preliminary data.</text>
</comment>
<dbReference type="OrthoDB" id="1826980at2"/>
<gene>
    <name evidence="3" type="primary">recD2</name>
    <name evidence="5" type="ORF">F0L46_14845</name>
</gene>
<feature type="domain" description="Helix-hairpin-helix DNA-binding motif class 1" evidence="4">
    <location>
        <begin position="99"/>
        <end position="120"/>
    </location>
</feature>
<dbReference type="PANTHER" id="PTHR43788:SF6">
    <property type="entry name" value="DNA HELICASE B"/>
    <property type="match status" value="1"/>
</dbReference>
<comment type="function">
    <text evidence="3">DNA-dependent ATPase and ATP-dependent 5'-3' DNA helicase. Has no activity on blunt DNA or DNA with 3'-overhangs, requires at least 10 bases of 5'-ssDNA for helicase activity.</text>
</comment>
<dbReference type="InterPro" id="IPR027785">
    <property type="entry name" value="UvrD-like_helicase_C"/>
</dbReference>
<dbReference type="GO" id="GO:0006281">
    <property type="term" value="P:DNA repair"/>
    <property type="evidence" value="ECO:0007669"/>
    <property type="project" value="InterPro"/>
</dbReference>
<proteinExistence type="inferred from homology"/>
<dbReference type="CDD" id="cd18809">
    <property type="entry name" value="SF1_C_RecD"/>
    <property type="match status" value="1"/>
</dbReference>
<dbReference type="SMART" id="SM00278">
    <property type="entry name" value="HhH1"/>
    <property type="match status" value="3"/>
</dbReference>
<dbReference type="GO" id="GO:0003677">
    <property type="term" value="F:DNA binding"/>
    <property type="evidence" value="ECO:0007669"/>
    <property type="project" value="UniProtKB-UniRule"/>
</dbReference>
<dbReference type="Proteomes" id="UP000323142">
    <property type="component" value="Unassembled WGS sequence"/>
</dbReference>
<evidence type="ECO:0000256" key="3">
    <source>
        <dbReference type="HAMAP-Rule" id="MF_01488"/>
    </source>
</evidence>